<dbReference type="EC" id="5.4.99.12" evidence="4"/>
<gene>
    <name evidence="4" type="primary">truA</name>
    <name evidence="9" type="ORF">B5C34_14285</name>
</gene>
<comment type="catalytic activity">
    <reaction evidence="4 7">
        <text>uridine(38/39/40) in tRNA = pseudouridine(38/39/40) in tRNA</text>
        <dbReference type="Rhea" id="RHEA:22376"/>
        <dbReference type="Rhea" id="RHEA-COMP:10085"/>
        <dbReference type="Rhea" id="RHEA-COMP:10087"/>
        <dbReference type="ChEBI" id="CHEBI:65314"/>
        <dbReference type="ChEBI" id="CHEBI:65315"/>
        <dbReference type="EC" id="5.4.99.12"/>
    </reaction>
</comment>
<evidence type="ECO:0000256" key="2">
    <source>
        <dbReference type="ARBA" id="ARBA00022694"/>
    </source>
</evidence>
<feature type="active site" description="Nucleophile" evidence="4 5">
    <location>
        <position position="52"/>
    </location>
</feature>
<dbReference type="GO" id="GO:0031119">
    <property type="term" value="P:tRNA pseudouridine synthesis"/>
    <property type="evidence" value="ECO:0007669"/>
    <property type="project" value="UniProtKB-UniRule"/>
</dbReference>
<evidence type="ECO:0000313" key="9">
    <source>
        <dbReference type="EMBL" id="OWV34805.1"/>
    </source>
</evidence>
<dbReference type="GO" id="GO:0160147">
    <property type="term" value="F:tRNA pseudouridine(38-40) synthase activity"/>
    <property type="evidence" value="ECO:0007669"/>
    <property type="project" value="UniProtKB-EC"/>
</dbReference>
<dbReference type="OrthoDB" id="9811823at2"/>
<dbReference type="HAMAP" id="MF_00171">
    <property type="entry name" value="TruA"/>
    <property type="match status" value="1"/>
</dbReference>
<evidence type="ECO:0000256" key="5">
    <source>
        <dbReference type="PIRSR" id="PIRSR001430-1"/>
    </source>
</evidence>
<dbReference type="InterPro" id="IPR020095">
    <property type="entry name" value="PsdUridine_synth_TruA_C"/>
</dbReference>
<dbReference type="SUPFAM" id="SSF55120">
    <property type="entry name" value="Pseudouridine synthase"/>
    <property type="match status" value="1"/>
</dbReference>
<proteinExistence type="inferred from homology"/>
<protein>
    <recommendedName>
        <fullName evidence="4">tRNA pseudouridine synthase A</fullName>
        <ecNumber evidence="4">5.4.99.12</ecNumber>
    </recommendedName>
    <alternativeName>
        <fullName evidence="4">tRNA pseudouridine(38-40) synthase</fullName>
    </alternativeName>
    <alternativeName>
        <fullName evidence="4">tRNA pseudouridylate synthase I</fullName>
    </alternativeName>
    <alternativeName>
        <fullName evidence="4">tRNA-uridine isomerase I</fullName>
    </alternativeName>
</protein>
<evidence type="ECO:0000256" key="7">
    <source>
        <dbReference type="RuleBase" id="RU003792"/>
    </source>
</evidence>
<dbReference type="FunFam" id="3.30.70.580:FF:000001">
    <property type="entry name" value="tRNA pseudouridine synthase A"/>
    <property type="match status" value="1"/>
</dbReference>
<feature type="domain" description="Pseudouridine synthase I TruA alpha/beta" evidence="8">
    <location>
        <begin position="8"/>
        <end position="105"/>
    </location>
</feature>
<comment type="similarity">
    <text evidence="1 4 7">Belongs to the tRNA pseudouridine synthase TruA family.</text>
</comment>
<dbReference type="AlphaFoldDB" id="A0A219B8W1"/>
<evidence type="ECO:0000256" key="4">
    <source>
        <dbReference type="HAMAP-Rule" id="MF_00171"/>
    </source>
</evidence>
<dbReference type="PANTHER" id="PTHR11142:SF0">
    <property type="entry name" value="TRNA PSEUDOURIDINE SYNTHASE-LIKE 1"/>
    <property type="match status" value="1"/>
</dbReference>
<dbReference type="Gene3D" id="3.30.70.660">
    <property type="entry name" value="Pseudouridine synthase I, catalytic domain, C-terminal subdomain"/>
    <property type="match status" value="1"/>
</dbReference>
<comment type="function">
    <text evidence="4">Formation of pseudouridine at positions 38, 39 and 40 in the anticodon stem and loop of transfer RNAs.</text>
</comment>
<accession>A0A219B8W1</accession>
<name>A0A219B8W1_9SPHN</name>
<keyword evidence="3 4" id="KW-0413">Isomerase</keyword>
<organism evidence="9 10">
    <name type="scientific">Pacificimonas flava</name>
    <dbReference type="NCBI Taxonomy" id="1234595"/>
    <lineage>
        <taxon>Bacteria</taxon>
        <taxon>Pseudomonadati</taxon>
        <taxon>Pseudomonadota</taxon>
        <taxon>Alphaproteobacteria</taxon>
        <taxon>Sphingomonadales</taxon>
        <taxon>Sphingosinicellaceae</taxon>
        <taxon>Pacificimonas</taxon>
    </lineage>
</organism>
<comment type="caution">
    <text evidence="4">Lacks conserved residue(s) required for the propagation of feature annotation.</text>
</comment>
<evidence type="ECO:0000256" key="3">
    <source>
        <dbReference type="ARBA" id="ARBA00023235"/>
    </source>
</evidence>
<evidence type="ECO:0000313" key="10">
    <source>
        <dbReference type="Proteomes" id="UP000198462"/>
    </source>
</evidence>
<evidence type="ECO:0000256" key="1">
    <source>
        <dbReference type="ARBA" id="ARBA00009375"/>
    </source>
</evidence>
<dbReference type="GO" id="GO:0003723">
    <property type="term" value="F:RNA binding"/>
    <property type="evidence" value="ECO:0007669"/>
    <property type="project" value="InterPro"/>
</dbReference>
<dbReference type="InterPro" id="IPR020094">
    <property type="entry name" value="TruA/RsuA/RluB/E/F_N"/>
</dbReference>
<dbReference type="PIRSF" id="PIRSF001430">
    <property type="entry name" value="tRNA_psdUrid_synth"/>
    <property type="match status" value="1"/>
</dbReference>
<dbReference type="InterPro" id="IPR020103">
    <property type="entry name" value="PsdUridine_synth_cat_dom_sf"/>
</dbReference>
<dbReference type="InterPro" id="IPR001406">
    <property type="entry name" value="PsdUridine_synth_TruA"/>
</dbReference>
<dbReference type="Gene3D" id="3.30.70.580">
    <property type="entry name" value="Pseudouridine synthase I, catalytic domain, N-terminal subdomain"/>
    <property type="match status" value="1"/>
</dbReference>
<keyword evidence="2 4" id="KW-0819">tRNA processing</keyword>
<dbReference type="EMBL" id="NFZT01000001">
    <property type="protein sequence ID" value="OWV34805.1"/>
    <property type="molecule type" value="Genomic_DNA"/>
</dbReference>
<dbReference type="NCBIfam" id="TIGR00071">
    <property type="entry name" value="hisT_truA"/>
    <property type="match status" value="1"/>
</dbReference>
<evidence type="ECO:0000259" key="8">
    <source>
        <dbReference type="Pfam" id="PF01416"/>
    </source>
</evidence>
<keyword evidence="10" id="KW-1185">Reference proteome</keyword>
<evidence type="ECO:0000256" key="6">
    <source>
        <dbReference type="PIRSR" id="PIRSR001430-2"/>
    </source>
</evidence>
<feature type="domain" description="Pseudouridine synthase I TruA alpha/beta" evidence="8">
    <location>
        <begin position="144"/>
        <end position="246"/>
    </location>
</feature>
<dbReference type="PANTHER" id="PTHR11142">
    <property type="entry name" value="PSEUDOURIDYLATE SYNTHASE"/>
    <property type="match status" value="1"/>
</dbReference>
<dbReference type="STRING" id="1234595.C725_2068"/>
<sequence length="246" mass="27290">MPRFKLTIEYDGRPFMGWQRQAHGPSVQQCLEEAAAAIFGGTPLVYGCGRTDSGVHALGQVAHVDCPKPLSPFRLSEALNARLRPHPIAILEAEQVADDFHARFDCTGRAYRYVIHNRRAPLTLTAGREWRISKPLDETAMADAAAHLVGRHDFTTFRSVHCQAESPVKTLTRLEVERQGDHVVVEADAPSFLHHQIRSITGCLAMVGDGRWKPRDMKAALDSKDRAALGLNAPPDGLYFVRATYE</sequence>
<dbReference type="Pfam" id="PF01416">
    <property type="entry name" value="PseudoU_synth_1"/>
    <property type="match status" value="2"/>
</dbReference>
<comment type="subunit">
    <text evidence="4">Homodimer.</text>
</comment>
<dbReference type="InterPro" id="IPR020097">
    <property type="entry name" value="PsdUridine_synth_TruA_a/b_dom"/>
</dbReference>
<reference evidence="10" key="1">
    <citation type="submission" date="2017-05" db="EMBL/GenBank/DDBJ databases">
        <authorList>
            <person name="Lin X."/>
        </authorList>
    </citation>
    <scope>NUCLEOTIDE SEQUENCE [LARGE SCALE GENOMIC DNA]</scope>
    <source>
        <strain evidence="10">JLT2012</strain>
    </source>
</reference>
<dbReference type="RefSeq" id="WP_088713510.1">
    <property type="nucleotide sequence ID" value="NZ_NFZT01000001.1"/>
</dbReference>
<dbReference type="Proteomes" id="UP000198462">
    <property type="component" value="Unassembled WGS sequence"/>
</dbReference>
<dbReference type="CDD" id="cd02570">
    <property type="entry name" value="PseudoU_synth_EcTruA"/>
    <property type="match status" value="1"/>
</dbReference>
<feature type="binding site" evidence="4 6">
    <location>
        <position position="111"/>
    </location>
    <ligand>
        <name>substrate</name>
    </ligand>
</feature>
<comment type="caution">
    <text evidence="9">The sequence shown here is derived from an EMBL/GenBank/DDBJ whole genome shotgun (WGS) entry which is preliminary data.</text>
</comment>